<gene>
    <name evidence="1" type="ORF">NDU88_007154</name>
</gene>
<evidence type="ECO:0000313" key="2">
    <source>
        <dbReference type="Proteomes" id="UP001066276"/>
    </source>
</evidence>
<comment type="caution">
    <text evidence="1">The sequence shown here is derived from an EMBL/GenBank/DDBJ whole genome shotgun (WGS) entry which is preliminary data.</text>
</comment>
<dbReference type="AlphaFoldDB" id="A0AAV7TZK9"/>
<sequence>MQLARQYLFPAGAWVQALAAPGGPHYSLRRAGLERVACPHGCPGSGSRGAWAKLKLESSWAKGAGTEPE</sequence>
<dbReference type="EMBL" id="JANPWB010000006">
    <property type="protein sequence ID" value="KAJ1181955.1"/>
    <property type="molecule type" value="Genomic_DNA"/>
</dbReference>
<dbReference type="Proteomes" id="UP001066276">
    <property type="component" value="Chromosome 3_2"/>
</dbReference>
<accession>A0AAV7TZK9</accession>
<evidence type="ECO:0000313" key="1">
    <source>
        <dbReference type="EMBL" id="KAJ1181955.1"/>
    </source>
</evidence>
<name>A0AAV7TZK9_PLEWA</name>
<reference evidence="1" key="1">
    <citation type="journal article" date="2022" name="bioRxiv">
        <title>Sequencing and chromosome-scale assembly of the giantPleurodeles waltlgenome.</title>
        <authorList>
            <person name="Brown T."/>
            <person name="Elewa A."/>
            <person name="Iarovenko S."/>
            <person name="Subramanian E."/>
            <person name="Araus A.J."/>
            <person name="Petzold A."/>
            <person name="Susuki M."/>
            <person name="Suzuki K.-i.T."/>
            <person name="Hayashi T."/>
            <person name="Toyoda A."/>
            <person name="Oliveira C."/>
            <person name="Osipova E."/>
            <person name="Leigh N.D."/>
            <person name="Simon A."/>
            <person name="Yun M.H."/>
        </authorList>
    </citation>
    <scope>NUCLEOTIDE SEQUENCE</scope>
    <source>
        <strain evidence="1">20211129_DDA</strain>
        <tissue evidence="1">Liver</tissue>
    </source>
</reference>
<protein>
    <submittedName>
        <fullName evidence="1">Uncharacterized protein</fullName>
    </submittedName>
</protein>
<organism evidence="1 2">
    <name type="scientific">Pleurodeles waltl</name>
    <name type="common">Iberian ribbed newt</name>
    <dbReference type="NCBI Taxonomy" id="8319"/>
    <lineage>
        <taxon>Eukaryota</taxon>
        <taxon>Metazoa</taxon>
        <taxon>Chordata</taxon>
        <taxon>Craniata</taxon>
        <taxon>Vertebrata</taxon>
        <taxon>Euteleostomi</taxon>
        <taxon>Amphibia</taxon>
        <taxon>Batrachia</taxon>
        <taxon>Caudata</taxon>
        <taxon>Salamandroidea</taxon>
        <taxon>Salamandridae</taxon>
        <taxon>Pleurodelinae</taxon>
        <taxon>Pleurodeles</taxon>
    </lineage>
</organism>
<proteinExistence type="predicted"/>
<keyword evidence="2" id="KW-1185">Reference proteome</keyword>